<dbReference type="EMBL" id="JAAFYZ010000192">
    <property type="protein sequence ID" value="MBS2552489.1"/>
    <property type="molecule type" value="Genomic_DNA"/>
</dbReference>
<proteinExistence type="predicted"/>
<dbReference type="RefSeq" id="WP_212018117.1">
    <property type="nucleotide sequence ID" value="NZ_JAAFYZ010000192.1"/>
</dbReference>
<organism evidence="1 2">
    <name type="scientific">Catenulispora pinistramenti</name>
    <dbReference type="NCBI Taxonomy" id="2705254"/>
    <lineage>
        <taxon>Bacteria</taxon>
        <taxon>Bacillati</taxon>
        <taxon>Actinomycetota</taxon>
        <taxon>Actinomycetes</taxon>
        <taxon>Catenulisporales</taxon>
        <taxon>Catenulisporaceae</taxon>
        <taxon>Catenulispora</taxon>
    </lineage>
</organism>
<evidence type="ECO:0000313" key="1">
    <source>
        <dbReference type="EMBL" id="MBS2552489.1"/>
    </source>
</evidence>
<feature type="non-terminal residue" evidence="1">
    <location>
        <position position="1"/>
    </location>
</feature>
<dbReference type="Proteomes" id="UP000730482">
    <property type="component" value="Unassembled WGS sequence"/>
</dbReference>
<keyword evidence="2" id="KW-1185">Reference proteome</keyword>
<name>A0ABS5L2D7_9ACTN</name>
<comment type="caution">
    <text evidence="1">The sequence shown here is derived from an EMBL/GenBank/DDBJ whole genome shotgun (WGS) entry which is preliminary data.</text>
</comment>
<protein>
    <submittedName>
        <fullName evidence="1">Uncharacterized protein</fullName>
    </submittedName>
</protein>
<accession>A0ABS5L2D7</accession>
<sequence length="59" mass="6706">LRPRHPIMFMDIVHVCERRKRPAAECFREPERSDGRFAGPVQGSRTEDGADLTLAIEAL</sequence>
<reference evidence="1 2" key="1">
    <citation type="submission" date="2020-02" db="EMBL/GenBank/DDBJ databases">
        <title>Acidophilic actinobacteria isolated from forest soil.</title>
        <authorList>
            <person name="Golinska P."/>
        </authorList>
    </citation>
    <scope>NUCLEOTIDE SEQUENCE [LARGE SCALE GENOMIC DNA]</scope>
    <source>
        <strain evidence="1 2">NL8</strain>
    </source>
</reference>
<gene>
    <name evidence="1" type="ORF">KGQ19_37110</name>
</gene>
<evidence type="ECO:0000313" key="2">
    <source>
        <dbReference type="Proteomes" id="UP000730482"/>
    </source>
</evidence>